<feature type="binding site" evidence="3">
    <location>
        <position position="179"/>
    </location>
    <ligand>
        <name>substrate</name>
    </ligand>
</feature>
<reference evidence="5 6" key="1">
    <citation type="submission" date="2018-10" db="EMBL/GenBank/DDBJ databases">
        <title>Oceanobacillus sp. YLB-02 draft genome.</title>
        <authorList>
            <person name="Yu L."/>
        </authorList>
    </citation>
    <scope>NUCLEOTIDE SEQUENCE [LARGE SCALE GENOMIC DNA]</scope>
    <source>
        <strain evidence="5 6">YLB-02</strain>
    </source>
</reference>
<proteinExistence type="predicted"/>
<dbReference type="InterPro" id="IPR002937">
    <property type="entry name" value="Amino_oxidase"/>
</dbReference>
<evidence type="ECO:0000256" key="2">
    <source>
        <dbReference type="ARBA" id="ARBA00023002"/>
    </source>
</evidence>
<evidence type="ECO:0000313" key="6">
    <source>
        <dbReference type="Proteomes" id="UP000270219"/>
    </source>
</evidence>
<evidence type="ECO:0000256" key="1">
    <source>
        <dbReference type="ARBA" id="ARBA00001974"/>
    </source>
</evidence>
<dbReference type="Gene3D" id="3.50.50.60">
    <property type="entry name" value="FAD/NAD(P)-binding domain"/>
    <property type="match status" value="1"/>
</dbReference>
<feature type="binding site" evidence="3">
    <location>
        <position position="15"/>
    </location>
    <ligand>
        <name>FAD</name>
        <dbReference type="ChEBI" id="CHEBI:57692"/>
    </ligand>
</feature>
<dbReference type="AlphaFoldDB" id="A0A498DBY4"/>
<dbReference type="InterPro" id="IPR001613">
    <property type="entry name" value="Flavin_amine_oxidase"/>
</dbReference>
<accession>A0A498DBY4</accession>
<evidence type="ECO:0000259" key="4">
    <source>
        <dbReference type="Pfam" id="PF01593"/>
    </source>
</evidence>
<feature type="binding site" evidence="3">
    <location>
        <position position="218"/>
    </location>
    <ligand>
        <name>FAD</name>
        <dbReference type="ChEBI" id="CHEBI:57692"/>
    </ligand>
</feature>
<sequence length="434" mass="48533">MTKEWDVVIIGGGLSGLIAANYLAHKRLSVLVMEKANQIGGRAATKIVDHQYFNLGPHALYKTGPAKGILEELGVQLKGKSPNLGGSLIEDDKQYLAPFTPLGVLTTRLFHWKERIEWVGVLMKLKRVDSAHLHEQSFKVWVEKVATSKNVQNLLFLLGRLATYCNKPEMTSAKVIIGHLKHVMRGVIYIDGGWQTIIDQLYQKAVANGVEFQTSTVVKQIDQVHQDKIQLLTTNNDRIIGKYVVYSASPMKLSQLVGDRVWLPAFLRQCEPVKGATLDVALRELPNPKNLFSLGFTTPIYYSVHSPYAKLSDSANSAILHVFKYLEPDQVVDSRSTRVELEDFLERVQPGWREKVITARFLPHIIVNQRLPMVGDKLSHKMGILNLLLAGDWADPDSILSDGAAASGKRVAEEIIRMEKRSLHGNNERGLHAI</sequence>
<dbReference type="Pfam" id="PF01593">
    <property type="entry name" value="Amino_oxidase"/>
    <property type="match status" value="1"/>
</dbReference>
<dbReference type="EMBL" id="RCHR01000004">
    <property type="protein sequence ID" value="RLL43621.1"/>
    <property type="molecule type" value="Genomic_DNA"/>
</dbReference>
<dbReference type="PRINTS" id="PR00757">
    <property type="entry name" value="AMINEOXDASEF"/>
</dbReference>
<dbReference type="OrthoDB" id="269318at2"/>
<dbReference type="SUPFAM" id="SSF51905">
    <property type="entry name" value="FAD/NAD(P)-binding domain"/>
    <property type="match status" value="1"/>
</dbReference>
<dbReference type="InterPro" id="IPR036188">
    <property type="entry name" value="FAD/NAD-bd_sf"/>
</dbReference>
<dbReference type="Proteomes" id="UP000270219">
    <property type="component" value="Unassembled WGS sequence"/>
</dbReference>
<dbReference type="GO" id="GO:0016491">
    <property type="term" value="F:oxidoreductase activity"/>
    <property type="evidence" value="ECO:0007669"/>
    <property type="project" value="UniProtKB-KW"/>
</dbReference>
<dbReference type="Gene3D" id="3.90.660.50">
    <property type="match status" value="1"/>
</dbReference>
<evidence type="ECO:0000313" key="5">
    <source>
        <dbReference type="EMBL" id="RLL43621.1"/>
    </source>
</evidence>
<name>A0A498DBY4_9BACI</name>
<evidence type="ECO:0000256" key="3">
    <source>
        <dbReference type="PIRSR" id="PIRSR601613-1"/>
    </source>
</evidence>
<comment type="caution">
    <text evidence="5">The sequence shown here is derived from an EMBL/GenBank/DDBJ whole genome shotgun (WGS) entry which is preliminary data.</text>
</comment>
<organism evidence="5 6">
    <name type="scientific">Oceanobacillus piezotolerans</name>
    <dbReference type="NCBI Taxonomy" id="2448030"/>
    <lineage>
        <taxon>Bacteria</taxon>
        <taxon>Bacillati</taxon>
        <taxon>Bacillota</taxon>
        <taxon>Bacilli</taxon>
        <taxon>Bacillales</taxon>
        <taxon>Bacillaceae</taxon>
        <taxon>Oceanobacillus</taxon>
    </lineage>
</organism>
<dbReference type="RefSeq" id="WP_121523256.1">
    <property type="nucleotide sequence ID" value="NZ_RCHR01000004.1"/>
</dbReference>
<keyword evidence="6" id="KW-1185">Reference proteome</keyword>
<keyword evidence="2" id="KW-0560">Oxidoreductase</keyword>
<feature type="domain" description="Amine oxidase" evidence="4">
    <location>
        <begin position="14"/>
        <end position="256"/>
    </location>
</feature>
<dbReference type="PANTHER" id="PTHR42923">
    <property type="entry name" value="PROTOPORPHYRINOGEN OXIDASE"/>
    <property type="match status" value="1"/>
</dbReference>
<dbReference type="InterPro" id="IPR050464">
    <property type="entry name" value="Zeta_carotene_desat/Oxidored"/>
</dbReference>
<gene>
    <name evidence="5" type="ORF">D8M04_11885</name>
</gene>
<comment type="cofactor">
    <cofactor evidence="1">
        <name>FAD</name>
        <dbReference type="ChEBI" id="CHEBI:57692"/>
    </cofactor>
</comment>
<protein>
    <submittedName>
        <fullName evidence="5">NAD(P)/FAD-dependent oxidoreductase</fullName>
    </submittedName>
</protein>